<evidence type="ECO:0000313" key="2">
    <source>
        <dbReference type="EMBL" id="OLQ00918.1"/>
    </source>
</evidence>
<comment type="caution">
    <text evidence="2">The sequence shown here is derived from an EMBL/GenBank/DDBJ whole genome shotgun (WGS) entry which is preliminary data.</text>
</comment>
<dbReference type="OrthoDB" id="430605at2759"/>
<evidence type="ECO:0000256" key="1">
    <source>
        <dbReference type="SAM" id="MobiDB-lite"/>
    </source>
</evidence>
<keyword evidence="3" id="KW-1185">Reference proteome</keyword>
<proteinExistence type="predicted"/>
<reference evidence="2 3" key="1">
    <citation type="submission" date="2016-02" db="EMBL/GenBank/DDBJ databases">
        <title>Genome analysis of coral dinoflagellate symbionts highlights evolutionary adaptations to a symbiotic lifestyle.</title>
        <authorList>
            <person name="Aranda M."/>
            <person name="Li Y."/>
            <person name="Liew Y.J."/>
            <person name="Baumgarten S."/>
            <person name="Simakov O."/>
            <person name="Wilson M."/>
            <person name="Piel J."/>
            <person name="Ashoor H."/>
            <person name="Bougouffa S."/>
            <person name="Bajic V.B."/>
            <person name="Ryu T."/>
            <person name="Ravasi T."/>
            <person name="Bayer T."/>
            <person name="Micklem G."/>
            <person name="Kim H."/>
            <person name="Bhak J."/>
            <person name="Lajeunesse T.C."/>
            <person name="Voolstra C.R."/>
        </authorList>
    </citation>
    <scope>NUCLEOTIDE SEQUENCE [LARGE SCALE GENOMIC DNA]</scope>
    <source>
        <strain evidence="2 3">CCMP2467</strain>
    </source>
</reference>
<organism evidence="2 3">
    <name type="scientific">Symbiodinium microadriaticum</name>
    <name type="common">Dinoflagellate</name>
    <name type="synonym">Zooxanthella microadriatica</name>
    <dbReference type="NCBI Taxonomy" id="2951"/>
    <lineage>
        <taxon>Eukaryota</taxon>
        <taxon>Sar</taxon>
        <taxon>Alveolata</taxon>
        <taxon>Dinophyceae</taxon>
        <taxon>Suessiales</taxon>
        <taxon>Symbiodiniaceae</taxon>
        <taxon>Symbiodinium</taxon>
    </lineage>
</organism>
<dbReference type="Proteomes" id="UP000186817">
    <property type="component" value="Unassembled WGS sequence"/>
</dbReference>
<accession>A0A1Q9E0G6</accession>
<dbReference type="AlphaFoldDB" id="A0A1Q9E0G6"/>
<feature type="region of interest" description="Disordered" evidence="1">
    <location>
        <begin position="1"/>
        <end position="37"/>
    </location>
</feature>
<dbReference type="EMBL" id="LSRX01000310">
    <property type="protein sequence ID" value="OLQ00918.1"/>
    <property type="molecule type" value="Genomic_DNA"/>
</dbReference>
<sequence length="206" mass="23568">MEEFLEPPAPVKKEMAADPSKGKGKGRRRGERNVDRERLGKVRNPWYLPPDQWFSEELGKEIMGEKEGRKKEEVGVLVGDKDISLLLDTAKTYFHPEVVPPLRIDYSETWSMQVQKFMLGKCVELYVVHDVHGRLRKIFDHNGKIFDGEVPDPKSYPGHGRPIFDGDGKIFDGDIPDPSDFPLTISQDPKQRPRVPNFLAVAMKDR</sequence>
<evidence type="ECO:0000313" key="3">
    <source>
        <dbReference type="Proteomes" id="UP000186817"/>
    </source>
</evidence>
<name>A0A1Q9E0G6_SYMMI</name>
<gene>
    <name evidence="2" type="ORF">AK812_SmicGene16366</name>
</gene>
<protein>
    <submittedName>
        <fullName evidence="2">Uncharacterized protein</fullName>
    </submittedName>
</protein>